<sequence length="210" mass="23350">MPDYVYVSNIASQCNISRYTVYRVLDYLAAIGDLVTHTKFNPLTKEYSPTQIILTESFYIRIGFTYESLKAAVKSVNKDSGKNNEKTKNDLMKQIANDFKQLRPSVRRRLSKSAEGILAKITPSSENAVEGKTVAIPKNKILEGLVGQFTINKGINANDYIGGCAKPSACQVDEFVQNPDYINMLNILKEAGIPVAQRHKQAVEALKNSK</sequence>
<evidence type="ECO:0000313" key="1">
    <source>
        <dbReference type="EMBL" id="GGB52875.1"/>
    </source>
</evidence>
<evidence type="ECO:0000313" key="2">
    <source>
        <dbReference type="Proteomes" id="UP000617555"/>
    </source>
</evidence>
<gene>
    <name evidence="1" type="ORF">GCM10011607_11710</name>
</gene>
<proteinExistence type="predicted"/>
<comment type="caution">
    <text evidence="1">The sequence shown here is derived from an EMBL/GenBank/DDBJ whole genome shotgun (WGS) entry which is preliminary data.</text>
</comment>
<dbReference type="Proteomes" id="UP000617555">
    <property type="component" value="Unassembled WGS sequence"/>
</dbReference>
<reference evidence="2" key="1">
    <citation type="journal article" date="2019" name="Int. J. Syst. Evol. Microbiol.">
        <title>The Global Catalogue of Microorganisms (GCM) 10K type strain sequencing project: providing services to taxonomists for standard genome sequencing and annotation.</title>
        <authorList>
            <consortium name="The Broad Institute Genomics Platform"/>
            <consortium name="The Broad Institute Genome Sequencing Center for Infectious Disease"/>
            <person name="Wu L."/>
            <person name="Ma J."/>
        </authorList>
    </citation>
    <scope>NUCLEOTIDE SEQUENCE [LARGE SCALE GENOMIC DNA]</scope>
    <source>
        <strain evidence="2">CGMCC 1.15339</strain>
    </source>
</reference>
<protein>
    <recommendedName>
        <fullName evidence="3">Helix-turn-helix domain-containing protein</fullName>
    </recommendedName>
</protein>
<keyword evidence="2" id="KW-1185">Reference proteome</keyword>
<dbReference type="EMBL" id="BMII01000008">
    <property type="protein sequence ID" value="GGB52875.1"/>
    <property type="molecule type" value="Genomic_DNA"/>
</dbReference>
<evidence type="ECO:0008006" key="3">
    <source>
        <dbReference type="Google" id="ProtNLM"/>
    </source>
</evidence>
<organism evidence="1 2">
    <name type="scientific">Shewanella inventionis</name>
    <dbReference type="NCBI Taxonomy" id="1738770"/>
    <lineage>
        <taxon>Bacteria</taxon>
        <taxon>Pseudomonadati</taxon>
        <taxon>Pseudomonadota</taxon>
        <taxon>Gammaproteobacteria</taxon>
        <taxon>Alteromonadales</taxon>
        <taxon>Shewanellaceae</taxon>
        <taxon>Shewanella</taxon>
    </lineage>
</organism>
<name>A0ABQ1IXV7_9GAMM</name>
<accession>A0ABQ1IXV7</accession>